<feature type="domain" description="3D" evidence="2">
    <location>
        <begin position="176"/>
        <end position="243"/>
    </location>
</feature>
<accession>A0A6J5ZCB6</accession>
<dbReference type="EMBL" id="CAESAN010000023">
    <property type="protein sequence ID" value="CAB4339058.1"/>
    <property type="molecule type" value="Genomic_DNA"/>
</dbReference>
<feature type="region of interest" description="Disordered" evidence="1">
    <location>
        <begin position="216"/>
        <end position="235"/>
    </location>
</feature>
<dbReference type="SUPFAM" id="SSF50685">
    <property type="entry name" value="Barwin-like endoglucanases"/>
    <property type="match status" value="1"/>
</dbReference>
<organism evidence="3">
    <name type="scientific">freshwater metagenome</name>
    <dbReference type="NCBI Taxonomy" id="449393"/>
    <lineage>
        <taxon>unclassified sequences</taxon>
        <taxon>metagenomes</taxon>
        <taxon>ecological metagenomes</taxon>
    </lineage>
</organism>
<dbReference type="GO" id="GO:0009254">
    <property type="term" value="P:peptidoglycan turnover"/>
    <property type="evidence" value="ECO:0007669"/>
    <property type="project" value="InterPro"/>
</dbReference>
<dbReference type="Gene3D" id="2.40.40.10">
    <property type="entry name" value="RlpA-like domain"/>
    <property type="match status" value="1"/>
</dbReference>
<dbReference type="InterPro" id="IPR036908">
    <property type="entry name" value="RlpA-like_sf"/>
</dbReference>
<sequence length="265" mass="29030">MIQFRATHLLRVALVAALAVSTASATTSPAGASVIKKERWLTGVTITEYFPVPERWFVGKRVRTPGLSRKSRVDWLYSARGVSMEGDGIGTDNKRYHIDNLGRSGWITQSGKGANFGVGGVFAPFWRGEGYWKTSKGRVTFPLETGGWYNGTGKRYIAPGNISFGSGPSRDLKYYRSVAVDPGLIPLGSLVYVSVYKSKNKDGWFRADDTGGAIDGRHIDVYRPPPSKSSDSGSYRSGRRIFVVPKNRISAYLKAHPASVSSARR</sequence>
<proteinExistence type="predicted"/>
<dbReference type="AlphaFoldDB" id="A0A6J5ZCB6"/>
<reference evidence="3" key="1">
    <citation type="submission" date="2020-05" db="EMBL/GenBank/DDBJ databases">
        <authorList>
            <person name="Chiriac C."/>
            <person name="Salcher M."/>
            <person name="Ghai R."/>
            <person name="Kavagutti S V."/>
        </authorList>
    </citation>
    <scope>NUCLEOTIDE SEQUENCE</scope>
</reference>
<name>A0A6J5ZCB6_9ZZZZ</name>
<gene>
    <name evidence="3" type="ORF">UFOPK3547_00413</name>
</gene>
<evidence type="ECO:0000256" key="1">
    <source>
        <dbReference type="SAM" id="MobiDB-lite"/>
    </source>
</evidence>
<dbReference type="GO" id="GO:0019867">
    <property type="term" value="C:outer membrane"/>
    <property type="evidence" value="ECO:0007669"/>
    <property type="project" value="InterPro"/>
</dbReference>
<dbReference type="InterPro" id="IPR010611">
    <property type="entry name" value="3D_dom"/>
</dbReference>
<protein>
    <submittedName>
        <fullName evidence="3">Unannotated protein</fullName>
    </submittedName>
</protein>
<dbReference type="GO" id="GO:0004553">
    <property type="term" value="F:hydrolase activity, hydrolyzing O-glycosyl compounds"/>
    <property type="evidence" value="ECO:0007669"/>
    <property type="project" value="InterPro"/>
</dbReference>
<dbReference type="Pfam" id="PF06725">
    <property type="entry name" value="3D"/>
    <property type="match status" value="1"/>
</dbReference>
<evidence type="ECO:0000259" key="2">
    <source>
        <dbReference type="Pfam" id="PF06725"/>
    </source>
</evidence>
<dbReference type="CDD" id="cd14486">
    <property type="entry name" value="3D_domain"/>
    <property type="match status" value="1"/>
</dbReference>
<evidence type="ECO:0000313" key="3">
    <source>
        <dbReference type="EMBL" id="CAB4339058.1"/>
    </source>
</evidence>